<name>A0A239GV83_9RHOB</name>
<sequence length="268" mass="27555">MLRFEDLRVNDRQSLDRDFFNRRYRLIAESLGDLDGQLARLNAASDNLVTLGLLRVNEVLGPALAAAQAAAENGFLVATSSTPLTVSVGLQTTFEIDDTPARALFAPTPYVVLTRDVDDSLNDWAVFRVDSYTRANGGLAGEVVAVNGDIGAAVHGDWVISASAGLAASVIETAAAVSSALALAQQAAQDAAAAADIAESVLANGPVSSVNGQAGEVALGIGDIPNLTAQLASKAASSHGHTIAQVSNLQSTLTALQGRIDLVDGGTY</sequence>
<reference evidence="1 2" key="1">
    <citation type="submission" date="2017-06" db="EMBL/GenBank/DDBJ databases">
        <authorList>
            <person name="Kim H.J."/>
            <person name="Triplett B.A."/>
        </authorList>
    </citation>
    <scope>NUCLEOTIDE SEQUENCE [LARGE SCALE GENOMIC DNA]</scope>
    <source>
        <strain evidence="1 2">DSM 11445</strain>
    </source>
</reference>
<evidence type="ECO:0000313" key="2">
    <source>
        <dbReference type="Proteomes" id="UP000198440"/>
    </source>
</evidence>
<dbReference type="Proteomes" id="UP000198440">
    <property type="component" value="Unassembled WGS sequence"/>
</dbReference>
<dbReference type="Pfam" id="PF12789">
    <property type="entry name" value="PTR"/>
    <property type="match status" value="1"/>
</dbReference>
<evidence type="ECO:0000313" key="1">
    <source>
        <dbReference type="EMBL" id="SNS73040.1"/>
    </source>
</evidence>
<gene>
    <name evidence="1" type="ORF">SAMN04488078_102916</name>
</gene>
<accession>A0A239GV83</accession>
<dbReference type="EMBL" id="FZON01000029">
    <property type="protein sequence ID" value="SNS73040.1"/>
    <property type="molecule type" value="Genomic_DNA"/>
</dbReference>
<dbReference type="OrthoDB" id="7838166at2"/>
<dbReference type="RefSeq" id="WP_089278647.1">
    <property type="nucleotide sequence ID" value="NZ_FZON01000029.1"/>
</dbReference>
<proteinExistence type="predicted"/>
<organism evidence="1 2">
    <name type="scientific">Antarctobacter heliothermus</name>
    <dbReference type="NCBI Taxonomy" id="74033"/>
    <lineage>
        <taxon>Bacteria</taxon>
        <taxon>Pseudomonadati</taxon>
        <taxon>Pseudomonadota</taxon>
        <taxon>Alphaproteobacteria</taxon>
        <taxon>Rhodobacterales</taxon>
        <taxon>Roseobacteraceae</taxon>
        <taxon>Antarctobacter</taxon>
    </lineage>
</organism>
<dbReference type="AlphaFoldDB" id="A0A239GV83"/>
<protein>
    <submittedName>
        <fullName evidence="1">Phage tail repeat like</fullName>
    </submittedName>
</protein>